<gene>
    <name evidence="2" type="primary">Contig6831.g7300</name>
    <name evidence="2" type="ORF">STYLEM_3851</name>
</gene>
<accession>A0A078A0A9</accession>
<reference evidence="2 3" key="1">
    <citation type="submission" date="2014-06" db="EMBL/GenBank/DDBJ databases">
        <authorList>
            <person name="Swart Estienne"/>
        </authorList>
    </citation>
    <scope>NUCLEOTIDE SEQUENCE [LARGE SCALE GENOMIC DNA]</scope>
    <source>
        <strain evidence="2 3">130c</strain>
    </source>
</reference>
<name>A0A078A0A9_STYLE</name>
<evidence type="ECO:0000313" key="3">
    <source>
        <dbReference type="Proteomes" id="UP000039865"/>
    </source>
</evidence>
<dbReference type="AlphaFoldDB" id="A0A078A0A9"/>
<keyword evidence="3" id="KW-1185">Reference proteome</keyword>
<protein>
    <submittedName>
        <fullName evidence="2">Uncharacterized protein</fullName>
    </submittedName>
</protein>
<feature type="region of interest" description="Disordered" evidence="1">
    <location>
        <begin position="128"/>
        <end position="149"/>
    </location>
</feature>
<sequence>MVQYQPPERSSLARPLSLQRGKEQLNFIPAYPTFDGKRGTLGSIGWGVEKLKFNGTHNFQKSLLIPSREHLKYIDRSKNEQFTTMTGFFSSHNDKKLDLNPQVFSSLNMVAQRSTLKSLDAQRRSHLQASMSQQLRRSRKTGEYSHKTMGYGGGGSGILPIHETKKYKSFPKLVSLMSNPFTKSGLNIGINQNKMLTDETLRNSGFGPTSKHMKSRSTYYKTCRGCSVNINRLVVTRSIDRKTQDSIVPVYQDDKN</sequence>
<evidence type="ECO:0000313" key="2">
    <source>
        <dbReference type="EMBL" id="CDW74868.1"/>
    </source>
</evidence>
<dbReference type="EMBL" id="CCKQ01003729">
    <property type="protein sequence ID" value="CDW74868.1"/>
    <property type="molecule type" value="Genomic_DNA"/>
</dbReference>
<dbReference type="InParanoid" id="A0A078A0A9"/>
<dbReference type="Proteomes" id="UP000039865">
    <property type="component" value="Unassembled WGS sequence"/>
</dbReference>
<proteinExistence type="predicted"/>
<organism evidence="2 3">
    <name type="scientific">Stylonychia lemnae</name>
    <name type="common">Ciliate</name>
    <dbReference type="NCBI Taxonomy" id="5949"/>
    <lineage>
        <taxon>Eukaryota</taxon>
        <taxon>Sar</taxon>
        <taxon>Alveolata</taxon>
        <taxon>Ciliophora</taxon>
        <taxon>Intramacronucleata</taxon>
        <taxon>Spirotrichea</taxon>
        <taxon>Stichotrichia</taxon>
        <taxon>Sporadotrichida</taxon>
        <taxon>Oxytrichidae</taxon>
        <taxon>Stylonychinae</taxon>
        <taxon>Stylonychia</taxon>
    </lineage>
</organism>
<evidence type="ECO:0000256" key="1">
    <source>
        <dbReference type="SAM" id="MobiDB-lite"/>
    </source>
</evidence>